<feature type="compositionally biased region" description="Pro residues" evidence="1">
    <location>
        <begin position="67"/>
        <end position="77"/>
    </location>
</feature>
<comment type="caution">
    <text evidence="3">The sequence shown here is derived from an EMBL/GenBank/DDBJ whole genome shotgun (WGS) entry which is preliminary data.</text>
</comment>
<feature type="compositionally biased region" description="Low complexity" evidence="1">
    <location>
        <begin position="55"/>
        <end position="66"/>
    </location>
</feature>
<keyword evidence="2" id="KW-0732">Signal</keyword>
<evidence type="ECO:0000313" key="3">
    <source>
        <dbReference type="EMBL" id="KAK7273936.1"/>
    </source>
</evidence>
<reference evidence="3 4" key="1">
    <citation type="submission" date="2024-01" db="EMBL/GenBank/DDBJ databases">
        <title>The genomes of 5 underutilized Papilionoideae crops provide insights into root nodulation and disease resistanc.</title>
        <authorList>
            <person name="Yuan L."/>
        </authorList>
    </citation>
    <scope>NUCLEOTIDE SEQUENCE [LARGE SCALE GENOMIC DNA]</scope>
    <source>
        <strain evidence="3">ZHUSHIDOU_FW_LH</strain>
        <tissue evidence="3">Leaf</tissue>
    </source>
</reference>
<dbReference type="EMBL" id="JAYWIO010000003">
    <property type="protein sequence ID" value="KAK7273936.1"/>
    <property type="molecule type" value="Genomic_DNA"/>
</dbReference>
<evidence type="ECO:0000256" key="2">
    <source>
        <dbReference type="SAM" id="SignalP"/>
    </source>
</evidence>
<proteinExistence type="predicted"/>
<evidence type="ECO:0000313" key="4">
    <source>
        <dbReference type="Proteomes" id="UP001372338"/>
    </source>
</evidence>
<feature type="chain" id="PRO_5042950916" evidence="2">
    <location>
        <begin position="26"/>
        <end position="134"/>
    </location>
</feature>
<accession>A0AAN9FEV5</accession>
<feature type="signal peptide" evidence="2">
    <location>
        <begin position="1"/>
        <end position="25"/>
    </location>
</feature>
<protein>
    <submittedName>
        <fullName evidence="3">Uncharacterized protein</fullName>
    </submittedName>
</protein>
<evidence type="ECO:0000256" key="1">
    <source>
        <dbReference type="SAM" id="MobiDB-lite"/>
    </source>
</evidence>
<dbReference type="Proteomes" id="UP001372338">
    <property type="component" value="Unassembled WGS sequence"/>
</dbReference>
<keyword evidence="4" id="KW-1185">Reference proteome</keyword>
<feature type="region of interest" description="Disordered" evidence="1">
    <location>
        <begin position="41"/>
        <end position="85"/>
    </location>
</feature>
<sequence length="134" mass="14452">MHSSPKSKTSVFPLLLLLRFQRVSSPVLRFKQIRGRSSSHIRLIHSPPLQPPTTLPSSSSSSLCSNHPPPLPLPSPSPSRSFSTSANHPDITFSFSARTNPSPPTTLLRGLAVLAPHRHITLHLPASPVAGSSY</sequence>
<organism evidence="3 4">
    <name type="scientific">Crotalaria pallida</name>
    <name type="common">Smooth rattlebox</name>
    <name type="synonym">Crotalaria striata</name>
    <dbReference type="NCBI Taxonomy" id="3830"/>
    <lineage>
        <taxon>Eukaryota</taxon>
        <taxon>Viridiplantae</taxon>
        <taxon>Streptophyta</taxon>
        <taxon>Embryophyta</taxon>
        <taxon>Tracheophyta</taxon>
        <taxon>Spermatophyta</taxon>
        <taxon>Magnoliopsida</taxon>
        <taxon>eudicotyledons</taxon>
        <taxon>Gunneridae</taxon>
        <taxon>Pentapetalae</taxon>
        <taxon>rosids</taxon>
        <taxon>fabids</taxon>
        <taxon>Fabales</taxon>
        <taxon>Fabaceae</taxon>
        <taxon>Papilionoideae</taxon>
        <taxon>50 kb inversion clade</taxon>
        <taxon>genistoids sensu lato</taxon>
        <taxon>core genistoids</taxon>
        <taxon>Crotalarieae</taxon>
        <taxon>Crotalaria</taxon>
    </lineage>
</organism>
<name>A0AAN9FEV5_CROPI</name>
<dbReference type="AlphaFoldDB" id="A0AAN9FEV5"/>
<gene>
    <name evidence="3" type="ORF">RIF29_15004</name>
</gene>